<dbReference type="InterPro" id="IPR001362">
    <property type="entry name" value="Glyco_hydro_32"/>
</dbReference>
<evidence type="ECO:0000256" key="1">
    <source>
        <dbReference type="ARBA" id="ARBA00009902"/>
    </source>
</evidence>
<dbReference type="Proteomes" id="UP000789595">
    <property type="component" value="Unassembled WGS sequence"/>
</dbReference>
<dbReference type="Gene3D" id="2.115.10.20">
    <property type="entry name" value="Glycosyl hydrolase domain, family 43"/>
    <property type="match status" value="1"/>
</dbReference>
<name>A0A7S4A7H6_9STRA</name>
<dbReference type="EMBL" id="CAKKNE010000004">
    <property type="protein sequence ID" value="CAH0373206.1"/>
    <property type="molecule type" value="Genomic_DNA"/>
</dbReference>
<feature type="chain" id="PRO_5035593656" description="beta-fructofuranosidase" evidence="5">
    <location>
        <begin position="16"/>
        <end position="524"/>
    </location>
</feature>
<evidence type="ECO:0000313" key="7">
    <source>
        <dbReference type="EMBL" id="CAE0706056.1"/>
    </source>
</evidence>
<evidence type="ECO:0000256" key="5">
    <source>
        <dbReference type="SAM" id="SignalP"/>
    </source>
</evidence>
<dbReference type="SUPFAM" id="SSF75005">
    <property type="entry name" value="Arabinanase/levansucrase/invertase"/>
    <property type="match status" value="1"/>
</dbReference>
<proteinExistence type="inferred from homology"/>
<evidence type="ECO:0000256" key="2">
    <source>
        <dbReference type="ARBA" id="ARBA00012758"/>
    </source>
</evidence>
<evidence type="ECO:0000256" key="4">
    <source>
        <dbReference type="ARBA" id="ARBA00023295"/>
    </source>
</evidence>
<dbReference type="Pfam" id="PF00251">
    <property type="entry name" value="Glyco_hydro_32N"/>
    <property type="match status" value="1"/>
</dbReference>
<organism evidence="7">
    <name type="scientific">Pelagomonas calceolata</name>
    <dbReference type="NCBI Taxonomy" id="35677"/>
    <lineage>
        <taxon>Eukaryota</taxon>
        <taxon>Sar</taxon>
        <taxon>Stramenopiles</taxon>
        <taxon>Ochrophyta</taxon>
        <taxon>Pelagophyceae</taxon>
        <taxon>Pelagomonadales</taxon>
        <taxon>Pelagomonadaceae</taxon>
        <taxon>Pelagomonas</taxon>
    </lineage>
</organism>
<sequence length="524" mass="58492">MRLFFLLTSLALTTSSIFKKHDKGSDLHYEQQPKYHVRPQQGWLNDPNGPVFHGGKYHLFFQHNQEDASWGNIVWGHATSADLVHWELASPILTKPPSYEKGGAWSGSMFKRGDDIVALYTCTDGKFRNAQCEAIADDASLSSFTRNANNPTIKTPPENIPQGAFRDPTEPYHFVGRDYTFIGATDARGPRGVVLAYDLDGYGFKGHFYEAPPLQQCLGWRDGPRCASVMLECPDVFDPATTLSEATILKLSLGAALRKDVVLIGAVEGNAEGRGPSFRAKEHRTQHRCDGPEYLPGAITLDCGSAYASKSFTDQRGRRISWSWLPDYGGPATPPVLRYNGTLTLPRVLTLEKGELRSRFLPELKELRMAKDAHHLADGVETKLRHMADQSELRLWVPQSEHAVTVSFKRYGHELRANVACARMVCRVSIVTIADGEEYKPCEALTFGWPGLTVPLIVYLDGSSVEWDLGDGRSSCAHRWYGVTPSEHDGDLAVTARFVDQVRLEAWRLKSACEPAEHKWNNQF</sequence>
<dbReference type="OrthoDB" id="202537at2759"/>
<feature type="signal peptide" evidence="5">
    <location>
        <begin position="1"/>
        <end position="15"/>
    </location>
</feature>
<comment type="similarity">
    <text evidence="1">Belongs to the glycosyl hydrolase 32 family.</text>
</comment>
<dbReference type="InterPro" id="IPR023296">
    <property type="entry name" value="Glyco_hydro_beta-prop_sf"/>
</dbReference>
<dbReference type="InterPro" id="IPR013148">
    <property type="entry name" value="Glyco_hydro_32_N"/>
</dbReference>
<evidence type="ECO:0000313" key="9">
    <source>
        <dbReference type="Proteomes" id="UP000789595"/>
    </source>
</evidence>
<accession>A0A7S4A7H6</accession>
<feature type="domain" description="Glycosyl hydrolase family 32 N-terminal" evidence="6">
    <location>
        <begin position="36"/>
        <end position="356"/>
    </location>
</feature>
<dbReference type="InterPro" id="IPR051214">
    <property type="entry name" value="GH32_Enzymes"/>
</dbReference>
<reference evidence="8" key="2">
    <citation type="submission" date="2021-11" db="EMBL/GenBank/DDBJ databases">
        <authorList>
            <consortium name="Genoscope - CEA"/>
            <person name="William W."/>
        </authorList>
    </citation>
    <scope>NUCLEOTIDE SEQUENCE</scope>
</reference>
<dbReference type="PANTHER" id="PTHR43101">
    <property type="entry name" value="BETA-FRUCTOSIDASE"/>
    <property type="match status" value="1"/>
</dbReference>
<keyword evidence="3" id="KW-0378">Hydrolase</keyword>
<reference evidence="7" key="1">
    <citation type="submission" date="2021-01" db="EMBL/GenBank/DDBJ databases">
        <authorList>
            <person name="Corre E."/>
            <person name="Pelletier E."/>
            <person name="Niang G."/>
            <person name="Scheremetjew M."/>
            <person name="Finn R."/>
            <person name="Kale V."/>
            <person name="Holt S."/>
            <person name="Cochrane G."/>
            <person name="Meng A."/>
            <person name="Brown T."/>
            <person name="Cohen L."/>
        </authorList>
    </citation>
    <scope>NUCLEOTIDE SEQUENCE</scope>
    <source>
        <strain evidence="7">CCMP1756</strain>
    </source>
</reference>
<gene>
    <name evidence="7" type="ORF">PCAL00307_LOCUS21506</name>
    <name evidence="8" type="ORF">PECAL_4P03860</name>
</gene>
<dbReference type="InterPro" id="IPR018053">
    <property type="entry name" value="Glyco_hydro_32_AS"/>
</dbReference>
<dbReference type="CDD" id="cd08996">
    <property type="entry name" value="GH32_FFase"/>
    <property type="match status" value="1"/>
</dbReference>
<dbReference type="PROSITE" id="PS00609">
    <property type="entry name" value="GLYCOSYL_HYDROL_F32"/>
    <property type="match status" value="1"/>
</dbReference>
<dbReference type="EMBL" id="HBIW01024917">
    <property type="protein sequence ID" value="CAE0706056.1"/>
    <property type="molecule type" value="Transcribed_RNA"/>
</dbReference>
<dbReference type="GO" id="GO:0005975">
    <property type="term" value="P:carbohydrate metabolic process"/>
    <property type="evidence" value="ECO:0007669"/>
    <property type="project" value="InterPro"/>
</dbReference>
<evidence type="ECO:0000259" key="6">
    <source>
        <dbReference type="Pfam" id="PF00251"/>
    </source>
</evidence>
<keyword evidence="5" id="KW-0732">Signal</keyword>
<evidence type="ECO:0000313" key="8">
    <source>
        <dbReference type="EMBL" id="CAH0373206.1"/>
    </source>
</evidence>
<protein>
    <recommendedName>
        <fullName evidence="2">beta-fructofuranosidase</fullName>
        <ecNumber evidence="2">3.2.1.26</ecNumber>
    </recommendedName>
</protein>
<dbReference type="PANTHER" id="PTHR43101:SF1">
    <property type="entry name" value="BETA-FRUCTOSIDASE"/>
    <property type="match status" value="1"/>
</dbReference>
<evidence type="ECO:0000256" key="3">
    <source>
        <dbReference type="ARBA" id="ARBA00022801"/>
    </source>
</evidence>
<keyword evidence="9" id="KW-1185">Reference proteome</keyword>
<dbReference type="EC" id="3.2.1.26" evidence="2"/>
<dbReference type="SMART" id="SM00640">
    <property type="entry name" value="Glyco_32"/>
    <property type="match status" value="1"/>
</dbReference>
<dbReference type="AlphaFoldDB" id="A0A7S4A7H6"/>
<dbReference type="GO" id="GO:0004564">
    <property type="term" value="F:beta-fructofuranosidase activity"/>
    <property type="evidence" value="ECO:0007669"/>
    <property type="project" value="UniProtKB-EC"/>
</dbReference>
<keyword evidence="4" id="KW-0326">Glycosidase</keyword>